<organism evidence="3 4">
    <name type="scientific">Trujillonella endophytica</name>
    <dbReference type="NCBI Taxonomy" id="673521"/>
    <lineage>
        <taxon>Bacteria</taxon>
        <taxon>Bacillati</taxon>
        <taxon>Actinomycetota</taxon>
        <taxon>Actinomycetes</taxon>
        <taxon>Geodermatophilales</taxon>
        <taxon>Geodermatophilaceae</taxon>
        <taxon>Trujillonella</taxon>
    </lineage>
</organism>
<evidence type="ECO:0000313" key="4">
    <source>
        <dbReference type="Proteomes" id="UP000198960"/>
    </source>
</evidence>
<dbReference type="Proteomes" id="UP000198960">
    <property type="component" value="Unassembled WGS sequence"/>
</dbReference>
<dbReference type="OrthoDB" id="5186356at2"/>
<keyword evidence="2" id="KW-1133">Transmembrane helix</keyword>
<feature type="region of interest" description="Disordered" evidence="1">
    <location>
        <begin position="1"/>
        <end position="23"/>
    </location>
</feature>
<accession>A0A1H8QUQ7</accession>
<dbReference type="STRING" id="673521.SAMN05660991_00821"/>
<feature type="transmembrane region" description="Helical" evidence="2">
    <location>
        <begin position="29"/>
        <end position="51"/>
    </location>
</feature>
<evidence type="ECO:0000256" key="1">
    <source>
        <dbReference type="SAM" id="MobiDB-lite"/>
    </source>
</evidence>
<dbReference type="RefSeq" id="WP_091940453.1">
    <property type="nucleotide sequence ID" value="NZ_FOEE01000002.1"/>
</dbReference>
<dbReference type="AlphaFoldDB" id="A0A1H8QUQ7"/>
<keyword evidence="2" id="KW-0472">Membrane</keyword>
<protein>
    <submittedName>
        <fullName evidence="3">Uncharacterized protein</fullName>
    </submittedName>
</protein>
<gene>
    <name evidence="3" type="ORF">SAMN05660991_00821</name>
</gene>
<sequence>MSAATEGPFLYDDGPTSPHTGTPRNRNGLLLGIMLGTIVVGVAMVLLMPLVKGSPEERSVAAVQVFYDSLGDGDLGTATQMLCSAERSRLGETEPGEDYLLGTDPEVGDDAPEAEQDGDTVRHVTVRWADGSTATVTVVAEDGPRVCGING</sequence>
<proteinExistence type="predicted"/>
<dbReference type="EMBL" id="FOEE01000002">
    <property type="protein sequence ID" value="SEO58020.1"/>
    <property type="molecule type" value="Genomic_DNA"/>
</dbReference>
<reference evidence="4" key="1">
    <citation type="submission" date="2016-10" db="EMBL/GenBank/DDBJ databases">
        <authorList>
            <person name="Varghese N."/>
            <person name="Submissions S."/>
        </authorList>
    </citation>
    <scope>NUCLEOTIDE SEQUENCE [LARGE SCALE GENOMIC DNA]</scope>
    <source>
        <strain evidence="4">DSM 45413</strain>
    </source>
</reference>
<name>A0A1H8QUQ7_9ACTN</name>
<keyword evidence="2" id="KW-0812">Transmembrane</keyword>
<keyword evidence="4" id="KW-1185">Reference proteome</keyword>
<evidence type="ECO:0000256" key="2">
    <source>
        <dbReference type="SAM" id="Phobius"/>
    </source>
</evidence>
<evidence type="ECO:0000313" key="3">
    <source>
        <dbReference type="EMBL" id="SEO58020.1"/>
    </source>
</evidence>